<reference evidence="3 4" key="1">
    <citation type="submission" date="2021-01" db="EMBL/GenBank/DDBJ databases">
        <title>Genome public.</title>
        <authorList>
            <person name="Liu C."/>
            <person name="Sun Q."/>
        </authorList>
    </citation>
    <scope>NUCLEOTIDE SEQUENCE [LARGE SCALE GENOMIC DNA]</scope>
    <source>
        <strain evidence="3 4">JC656</strain>
    </source>
</reference>
<name>A0ABS1K737_9MICC</name>
<dbReference type="PROSITE" id="PS51257">
    <property type="entry name" value="PROKAR_LIPOPROTEIN"/>
    <property type="match status" value="1"/>
</dbReference>
<dbReference type="Proteomes" id="UP000639051">
    <property type="component" value="Unassembled WGS sequence"/>
</dbReference>
<evidence type="ECO:0000256" key="2">
    <source>
        <dbReference type="SAM" id="SignalP"/>
    </source>
</evidence>
<feature type="signal peptide" evidence="2">
    <location>
        <begin position="1"/>
        <end position="34"/>
    </location>
</feature>
<evidence type="ECO:0000256" key="1">
    <source>
        <dbReference type="SAM" id="MobiDB-lite"/>
    </source>
</evidence>
<feature type="chain" id="PRO_5047056163" description="Lipoprotein" evidence="2">
    <location>
        <begin position="35"/>
        <end position="160"/>
    </location>
</feature>
<accession>A0ABS1K737</accession>
<sequence length="160" mass="16878">MRSFARENAIVKTNIAPVALAAILALTGCSGTTANSTAATASPQPSQEAPKPPVLSGSWKQEDFANKTSYQQATITGDKMTIEWVSDGGNTTSTYWVGTYKAPTDAREPNAWTSTRDVEATRSALLASSDATKDFTYEGGAISYKVSALGTTTTVKLKKS</sequence>
<comment type="caution">
    <text evidence="3">The sequence shown here is derived from an EMBL/GenBank/DDBJ whole genome shotgun (WGS) entry which is preliminary data.</text>
</comment>
<feature type="compositionally biased region" description="Low complexity" evidence="1">
    <location>
        <begin position="34"/>
        <end position="47"/>
    </location>
</feature>
<evidence type="ECO:0000313" key="4">
    <source>
        <dbReference type="Proteomes" id="UP000639051"/>
    </source>
</evidence>
<keyword evidence="4" id="KW-1185">Reference proteome</keyword>
<gene>
    <name evidence="3" type="ORF">JJE72_16840</name>
</gene>
<evidence type="ECO:0000313" key="3">
    <source>
        <dbReference type="EMBL" id="MBL0707162.1"/>
    </source>
</evidence>
<protein>
    <recommendedName>
        <fullName evidence="5">Lipoprotein</fullName>
    </recommendedName>
</protein>
<feature type="region of interest" description="Disordered" evidence="1">
    <location>
        <begin position="34"/>
        <end position="58"/>
    </location>
</feature>
<keyword evidence="2" id="KW-0732">Signal</keyword>
<proteinExistence type="predicted"/>
<dbReference type="EMBL" id="JAERRC010000046">
    <property type="protein sequence ID" value="MBL0707162.1"/>
    <property type="molecule type" value="Genomic_DNA"/>
</dbReference>
<evidence type="ECO:0008006" key="5">
    <source>
        <dbReference type="Google" id="ProtNLM"/>
    </source>
</evidence>
<organism evidence="3 4">
    <name type="scientific">Sinomonas cellulolyticus</name>
    <dbReference type="NCBI Taxonomy" id="2801916"/>
    <lineage>
        <taxon>Bacteria</taxon>
        <taxon>Bacillati</taxon>
        <taxon>Actinomycetota</taxon>
        <taxon>Actinomycetes</taxon>
        <taxon>Micrococcales</taxon>
        <taxon>Micrococcaceae</taxon>
        <taxon>Sinomonas</taxon>
    </lineage>
</organism>